<organism evidence="1 2">
    <name type="scientific">Gordonia jinhuaensis</name>
    <dbReference type="NCBI Taxonomy" id="1517702"/>
    <lineage>
        <taxon>Bacteria</taxon>
        <taxon>Bacillati</taxon>
        <taxon>Actinomycetota</taxon>
        <taxon>Actinomycetes</taxon>
        <taxon>Mycobacteriales</taxon>
        <taxon>Gordoniaceae</taxon>
        <taxon>Gordonia</taxon>
    </lineage>
</organism>
<accession>A0A916T3U2</accession>
<name>A0A916T3U2_9ACTN</name>
<reference evidence="1" key="1">
    <citation type="journal article" date="2014" name="Int. J. Syst. Evol. Microbiol.">
        <title>Complete genome sequence of Corynebacterium casei LMG S-19264T (=DSM 44701T), isolated from a smear-ripened cheese.</title>
        <authorList>
            <consortium name="US DOE Joint Genome Institute (JGI-PGF)"/>
            <person name="Walter F."/>
            <person name="Albersmeier A."/>
            <person name="Kalinowski J."/>
            <person name="Ruckert C."/>
        </authorList>
    </citation>
    <scope>NUCLEOTIDE SEQUENCE</scope>
    <source>
        <strain evidence="1">CGMCC 1.12827</strain>
    </source>
</reference>
<dbReference type="EMBL" id="BMGC01000010">
    <property type="protein sequence ID" value="GGB30874.1"/>
    <property type="molecule type" value="Genomic_DNA"/>
</dbReference>
<dbReference type="AlphaFoldDB" id="A0A916T3U2"/>
<dbReference type="Proteomes" id="UP000621454">
    <property type="component" value="Unassembled WGS sequence"/>
</dbReference>
<dbReference type="Pfam" id="PF07920">
    <property type="entry name" value="DUF1684"/>
    <property type="match status" value="1"/>
</dbReference>
<reference evidence="1" key="2">
    <citation type="submission" date="2020-09" db="EMBL/GenBank/DDBJ databases">
        <authorList>
            <person name="Sun Q."/>
            <person name="Zhou Y."/>
        </authorList>
    </citation>
    <scope>NUCLEOTIDE SEQUENCE</scope>
    <source>
        <strain evidence="1">CGMCC 1.12827</strain>
    </source>
</reference>
<evidence type="ECO:0000313" key="2">
    <source>
        <dbReference type="Proteomes" id="UP000621454"/>
    </source>
</evidence>
<dbReference type="InterPro" id="IPR012467">
    <property type="entry name" value="DUF1684"/>
</dbReference>
<dbReference type="PANTHER" id="PTHR41913:SF1">
    <property type="entry name" value="DUF1684 DOMAIN-CONTAINING PROTEIN"/>
    <property type="match status" value="1"/>
</dbReference>
<protein>
    <recommendedName>
        <fullName evidence="3">DUF1684 domain-containing protein</fullName>
    </recommendedName>
</protein>
<evidence type="ECO:0008006" key="3">
    <source>
        <dbReference type="Google" id="ProtNLM"/>
    </source>
</evidence>
<dbReference type="RefSeq" id="WP_188586335.1">
    <property type="nucleotide sequence ID" value="NZ_BMGC01000010.1"/>
</dbReference>
<dbReference type="PANTHER" id="PTHR41913">
    <property type="entry name" value="DUF1684 DOMAIN-CONTAINING PROTEIN"/>
    <property type="match status" value="1"/>
</dbReference>
<gene>
    <name evidence="1" type="ORF">GCM10011489_18850</name>
</gene>
<sequence>MTITDTTSFTADWEQWHIDREAAAAAKHGLASVTGTHWLTSEPASFPGTPGSWRAEDGVAVGQITGAEHVQLSPGDEIEVDGLLIRVQSGPRGIAVRTFDPAAPARTRLRGIDAYPPSPQWVRAGHFTRYETPVATTITHADGSVTEEEVVGQVTFALGDHTVSLGAFERPDGSLQITFADATSGQQTADFRFLSLDAPGTSGAVTVDLNRTYLPPSTFTDHYLCPLPPEGNIVEEPIAAGEKRPILRD</sequence>
<keyword evidence="2" id="KW-1185">Reference proteome</keyword>
<proteinExistence type="predicted"/>
<evidence type="ECO:0000313" key="1">
    <source>
        <dbReference type="EMBL" id="GGB30874.1"/>
    </source>
</evidence>
<comment type="caution">
    <text evidence="1">The sequence shown here is derived from an EMBL/GenBank/DDBJ whole genome shotgun (WGS) entry which is preliminary data.</text>
</comment>